<evidence type="ECO:0000256" key="4">
    <source>
        <dbReference type="PROSITE-ProRule" id="PRU00335"/>
    </source>
</evidence>
<dbReference type="PANTHER" id="PTHR30055:SF234">
    <property type="entry name" value="HTH-TYPE TRANSCRIPTIONAL REGULATOR BETI"/>
    <property type="match status" value="1"/>
</dbReference>
<gene>
    <name evidence="6" type="ORF">AN221_04130</name>
</gene>
<dbReference type="Pfam" id="PF00440">
    <property type="entry name" value="TetR_N"/>
    <property type="match status" value="1"/>
</dbReference>
<dbReference type="AlphaFoldDB" id="A0A1E7M146"/>
<organism evidence="6 7">
    <name type="scientific">Streptomyces nanshensis</name>
    <dbReference type="NCBI Taxonomy" id="518642"/>
    <lineage>
        <taxon>Bacteria</taxon>
        <taxon>Bacillati</taxon>
        <taxon>Actinomycetota</taxon>
        <taxon>Actinomycetes</taxon>
        <taxon>Kitasatosporales</taxon>
        <taxon>Streptomycetaceae</taxon>
        <taxon>Streptomyces</taxon>
    </lineage>
</organism>
<dbReference type="PANTHER" id="PTHR30055">
    <property type="entry name" value="HTH-TYPE TRANSCRIPTIONAL REGULATOR RUTR"/>
    <property type="match status" value="1"/>
</dbReference>
<evidence type="ECO:0000256" key="1">
    <source>
        <dbReference type="ARBA" id="ARBA00023015"/>
    </source>
</evidence>
<protein>
    <recommendedName>
        <fullName evidence="5">HTH tetR-type domain-containing protein</fullName>
    </recommendedName>
</protein>
<evidence type="ECO:0000313" key="7">
    <source>
        <dbReference type="Proteomes" id="UP000175971"/>
    </source>
</evidence>
<proteinExistence type="predicted"/>
<dbReference type="PATRIC" id="fig|518642.7.peg.6258"/>
<reference evidence="6 7" key="1">
    <citation type="journal article" date="2016" name="Front. Microbiol.">
        <title>Comparative Genomics Analysis of Streptomyces Species Reveals Their Adaptation to the Marine Environment and Their Diversity at the Genomic Level.</title>
        <authorList>
            <person name="Tian X."/>
            <person name="Zhang Z."/>
            <person name="Yang T."/>
            <person name="Chen M."/>
            <person name="Li J."/>
            <person name="Chen F."/>
            <person name="Yang J."/>
            <person name="Li W."/>
            <person name="Zhang B."/>
            <person name="Zhang Z."/>
            <person name="Wu J."/>
            <person name="Zhang C."/>
            <person name="Long L."/>
            <person name="Xiao J."/>
        </authorList>
    </citation>
    <scope>NUCLEOTIDE SEQUENCE [LARGE SCALE GENOMIC DNA]</scope>
    <source>
        <strain evidence="6 7">SCSIO M10372</strain>
    </source>
</reference>
<evidence type="ECO:0000256" key="3">
    <source>
        <dbReference type="ARBA" id="ARBA00023163"/>
    </source>
</evidence>
<sequence length="200" mass="21371">MPRSTPSGARRADAQQSVEKILVAAIDCLSRNHDASVVQIAQAAGVGRVTLYGHFPSREGLVEAALAHLLERGEEVLSGLDLTGEPTRSLRELIDSSWLLIAQSGAMLEAAQRVLPPGRIHELHAGPEQRVRELIVRGQAQGAFRDDLPAAWLASALHHVLKGTAADVRSGAMTPEQAPEFIAQITLAAYAPQPNCSNMP</sequence>
<dbReference type="InterPro" id="IPR009057">
    <property type="entry name" value="Homeodomain-like_sf"/>
</dbReference>
<name>A0A1E7M146_9ACTN</name>
<dbReference type="Gene3D" id="1.10.357.10">
    <property type="entry name" value="Tetracycline Repressor, domain 2"/>
    <property type="match status" value="1"/>
</dbReference>
<keyword evidence="7" id="KW-1185">Reference proteome</keyword>
<dbReference type="RefSeq" id="WP_070199808.1">
    <property type="nucleotide sequence ID" value="NZ_LJGZ01000005.1"/>
</dbReference>
<evidence type="ECO:0000256" key="2">
    <source>
        <dbReference type="ARBA" id="ARBA00023125"/>
    </source>
</evidence>
<evidence type="ECO:0000313" key="6">
    <source>
        <dbReference type="EMBL" id="OEV22106.1"/>
    </source>
</evidence>
<feature type="DNA-binding region" description="H-T-H motif" evidence="4">
    <location>
        <begin position="36"/>
        <end position="55"/>
    </location>
</feature>
<dbReference type="PROSITE" id="PS50977">
    <property type="entry name" value="HTH_TETR_2"/>
    <property type="match status" value="1"/>
</dbReference>
<dbReference type="InterPro" id="IPR050109">
    <property type="entry name" value="HTH-type_TetR-like_transc_reg"/>
</dbReference>
<keyword evidence="1" id="KW-0805">Transcription regulation</keyword>
<accession>A0A1E7M146</accession>
<dbReference type="SUPFAM" id="SSF46689">
    <property type="entry name" value="Homeodomain-like"/>
    <property type="match status" value="1"/>
</dbReference>
<evidence type="ECO:0000259" key="5">
    <source>
        <dbReference type="PROSITE" id="PS50977"/>
    </source>
</evidence>
<dbReference type="InterPro" id="IPR036271">
    <property type="entry name" value="Tet_transcr_reg_TetR-rel_C_sf"/>
</dbReference>
<keyword evidence="3" id="KW-0804">Transcription</keyword>
<dbReference type="GO" id="GO:0000976">
    <property type="term" value="F:transcription cis-regulatory region binding"/>
    <property type="evidence" value="ECO:0007669"/>
    <property type="project" value="TreeGrafter"/>
</dbReference>
<feature type="domain" description="HTH tetR-type" evidence="5">
    <location>
        <begin position="15"/>
        <end position="73"/>
    </location>
</feature>
<dbReference type="InterPro" id="IPR001647">
    <property type="entry name" value="HTH_TetR"/>
</dbReference>
<keyword evidence="2 4" id="KW-0238">DNA-binding</keyword>
<dbReference type="GO" id="GO:0003700">
    <property type="term" value="F:DNA-binding transcription factor activity"/>
    <property type="evidence" value="ECO:0007669"/>
    <property type="project" value="TreeGrafter"/>
</dbReference>
<dbReference type="EMBL" id="LJGZ01000005">
    <property type="protein sequence ID" value="OEV22106.1"/>
    <property type="molecule type" value="Genomic_DNA"/>
</dbReference>
<dbReference type="Proteomes" id="UP000175971">
    <property type="component" value="Unassembled WGS sequence"/>
</dbReference>
<dbReference type="SUPFAM" id="SSF48498">
    <property type="entry name" value="Tetracyclin repressor-like, C-terminal domain"/>
    <property type="match status" value="1"/>
</dbReference>
<comment type="caution">
    <text evidence="6">The sequence shown here is derived from an EMBL/GenBank/DDBJ whole genome shotgun (WGS) entry which is preliminary data.</text>
</comment>
<dbReference type="OrthoDB" id="3869819at2"/>